<proteinExistence type="predicted"/>
<accession>A0A8J2NS05</accession>
<sequence length="30" mass="3722">MDEIQMQFKCCGVKRPRDWLRQPYVNPLRN</sequence>
<dbReference type="EMBL" id="CAJVCH010037721">
    <property type="protein sequence ID" value="CAG7716327.1"/>
    <property type="molecule type" value="Genomic_DNA"/>
</dbReference>
<organism evidence="1 2">
    <name type="scientific">Allacma fusca</name>
    <dbReference type="NCBI Taxonomy" id="39272"/>
    <lineage>
        <taxon>Eukaryota</taxon>
        <taxon>Metazoa</taxon>
        <taxon>Ecdysozoa</taxon>
        <taxon>Arthropoda</taxon>
        <taxon>Hexapoda</taxon>
        <taxon>Collembola</taxon>
        <taxon>Symphypleona</taxon>
        <taxon>Sminthuridae</taxon>
        <taxon>Allacma</taxon>
    </lineage>
</organism>
<dbReference type="Proteomes" id="UP000708208">
    <property type="component" value="Unassembled WGS sequence"/>
</dbReference>
<name>A0A8J2NS05_9HEXA</name>
<keyword evidence="2" id="KW-1185">Reference proteome</keyword>
<evidence type="ECO:0000313" key="2">
    <source>
        <dbReference type="Proteomes" id="UP000708208"/>
    </source>
</evidence>
<protein>
    <submittedName>
        <fullName evidence="1">Uncharacterized protein</fullName>
    </submittedName>
</protein>
<gene>
    <name evidence="1" type="ORF">AFUS01_LOCUS5841</name>
</gene>
<reference evidence="1" key="1">
    <citation type="submission" date="2021-06" db="EMBL/GenBank/DDBJ databases">
        <authorList>
            <person name="Hodson N. C."/>
            <person name="Mongue J. A."/>
            <person name="Jaron S. K."/>
        </authorList>
    </citation>
    <scope>NUCLEOTIDE SEQUENCE</scope>
</reference>
<comment type="caution">
    <text evidence="1">The sequence shown here is derived from an EMBL/GenBank/DDBJ whole genome shotgun (WGS) entry which is preliminary data.</text>
</comment>
<feature type="non-terminal residue" evidence="1">
    <location>
        <position position="1"/>
    </location>
</feature>
<dbReference type="AlphaFoldDB" id="A0A8J2NS05"/>
<dbReference type="OrthoDB" id="9993879at2759"/>
<evidence type="ECO:0000313" key="1">
    <source>
        <dbReference type="EMBL" id="CAG7716327.1"/>
    </source>
</evidence>